<evidence type="ECO:0000256" key="3">
    <source>
        <dbReference type="ARBA" id="ARBA00012697"/>
    </source>
</evidence>
<dbReference type="GO" id="GO:0006526">
    <property type="term" value="P:L-arginine biosynthetic process"/>
    <property type="evidence" value="ECO:0007669"/>
    <property type="project" value="UniProtKB-UniPathway"/>
</dbReference>
<gene>
    <name evidence="10" type="ORF">EJB05_53671</name>
</gene>
<dbReference type="Pfam" id="PF00583">
    <property type="entry name" value="Acetyltransf_1"/>
    <property type="match status" value="1"/>
</dbReference>
<keyword evidence="11" id="KW-1185">Reference proteome</keyword>
<keyword evidence="4" id="KW-0055">Arginine biosynthesis</keyword>
<comment type="similarity">
    <text evidence="2">Belongs to the acetyltransferase family. ArgA subfamily.</text>
</comment>
<dbReference type="SUPFAM" id="SSF53633">
    <property type="entry name" value="Carbamate kinase-like"/>
    <property type="match status" value="2"/>
</dbReference>
<dbReference type="Gene3D" id="3.40.630.30">
    <property type="match status" value="1"/>
</dbReference>
<dbReference type="GO" id="GO:0004042">
    <property type="term" value="F:L-glutamate N-acetyltransferase activity"/>
    <property type="evidence" value="ECO:0007669"/>
    <property type="project" value="InterPro"/>
</dbReference>
<organism evidence="10 11">
    <name type="scientific">Eragrostis curvula</name>
    <name type="common">weeping love grass</name>
    <dbReference type="NCBI Taxonomy" id="38414"/>
    <lineage>
        <taxon>Eukaryota</taxon>
        <taxon>Viridiplantae</taxon>
        <taxon>Streptophyta</taxon>
        <taxon>Embryophyta</taxon>
        <taxon>Tracheophyta</taxon>
        <taxon>Spermatophyta</taxon>
        <taxon>Magnoliopsida</taxon>
        <taxon>Liliopsida</taxon>
        <taxon>Poales</taxon>
        <taxon>Poaceae</taxon>
        <taxon>PACMAD clade</taxon>
        <taxon>Chloridoideae</taxon>
        <taxon>Eragrostideae</taxon>
        <taxon>Eragrostidinae</taxon>
        <taxon>Eragrostis</taxon>
    </lineage>
</organism>
<comment type="caution">
    <text evidence="10">The sequence shown here is derived from an EMBL/GenBank/DDBJ whole genome shotgun (WGS) entry which is preliminary data.</text>
</comment>
<keyword evidence="5" id="KW-0028">Amino-acid biosynthesis</keyword>
<protein>
    <recommendedName>
        <fullName evidence="3">amino-acid N-acetyltransferase</fullName>
        <ecNumber evidence="3">2.3.1.1</ecNumber>
    </recommendedName>
</protein>
<dbReference type="OrthoDB" id="438291at2759"/>
<evidence type="ECO:0000256" key="5">
    <source>
        <dbReference type="ARBA" id="ARBA00022605"/>
    </source>
</evidence>
<evidence type="ECO:0000256" key="1">
    <source>
        <dbReference type="ARBA" id="ARBA00004925"/>
    </source>
</evidence>
<dbReference type="EMBL" id="RWGY01000530">
    <property type="protein sequence ID" value="TVU00893.1"/>
    <property type="molecule type" value="Genomic_DNA"/>
</dbReference>
<evidence type="ECO:0000256" key="7">
    <source>
        <dbReference type="ARBA" id="ARBA00023315"/>
    </source>
</evidence>
<name>A0A5J9SPH3_9POAL</name>
<dbReference type="SUPFAM" id="SSF55729">
    <property type="entry name" value="Acyl-CoA N-acyltransferases (Nat)"/>
    <property type="match status" value="1"/>
</dbReference>
<dbReference type="UniPathway" id="UPA00068">
    <property type="reaction ID" value="UER00106"/>
</dbReference>
<feature type="domain" description="N-acetyltransferase" evidence="9">
    <location>
        <begin position="437"/>
        <end position="585"/>
    </location>
</feature>
<dbReference type="InterPro" id="IPR000182">
    <property type="entry name" value="GNAT_dom"/>
</dbReference>
<evidence type="ECO:0000256" key="4">
    <source>
        <dbReference type="ARBA" id="ARBA00022571"/>
    </source>
</evidence>
<sequence length="599" mass="64911">MAAASLAAAARFVAGEASPAAAGSGRPAPGRVAMWAPCTGRRRRCPAGLRCGGSSLRGGVLGEGEAEEGGRFVGWFREAWPYIRGHRGSTFVVVISGEVVAGPHLDGILQDISLLHGLGIKFVLVPGTHVQIDKLLAERGKKAKYAGRYRITDSDSLEAAMEAAGRIRLTIEAKLSPGPPMLNLRRHGVNGRWHEISDNVASGNFLGAKRRGVVGGIDYGFTGEVKKIDDSRIRERLDRDSIVVVSNMGYSSAGEVLNCNTYEVATACALAIEADKLICIVDGQIFDEHGRVNRFMSIEEADMLIRTRAKQSEIAANYVKVVGEEEVSHGRKLPMKQDIELGLNGRGHFNGYTASFRNGVGFNNGNGLSGEQGFAIGGEERLSRSNGYLSELAAAAYVCNGGVQRVHIIDGTVGGSLLLELFTRDGVGTMIARDMYEGTRMAREEDLSGIRKIIQPLEESGVLVCRTDKELLEALKAFIVVERDGSIIACAALFPFPEDKSGEVAAIAVSEECRGQGQGDKLLDFIEKKALSLGLEKIFLLTTRTADWFVRRGFKECSIESLPVVRRKRIDLSRGSKYYMKRLQPAEIGQMAVNNFAMR</sequence>
<keyword evidence="6" id="KW-0808">Transferase</keyword>
<evidence type="ECO:0000259" key="9">
    <source>
        <dbReference type="PROSITE" id="PS51186"/>
    </source>
</evidence>
<accession>A0A5J9SPH3</accession>
<reference evidence="10 11" key="1">
    <citation type="journal article" date="2019" name="Sci. Rep.">
        <title>A high-quality genome of Eragrostis curvula grass provides insights into Poaceae evolution and supports new strategies to enhance forage quality.</title>
        <authorList>
            <person name="Carballo J."/>
            <person name="Santos B.A.C.M."/>
            <person name="Zappacosta D."/>
            <person name="Garbus I."/>
            <person name="Selva J.P."/>
            <person name="Gallo C.A."/>
            <person name="Diaz A."/>
            <person name="Albertini E."/>
            <person name="Caccamo M."/>
            <person name="Echenique V."/>
        </authorList>
    </citation>
    <scope>NUCLEOTIDE SEQUENCE [LARGE SCALE GENOMIC DNA]</scope>
    <source>
        <strain evidence="11">cv. Victoria</strain>
        <tissue evidence="10">Leaf</tissue>
    </source>
</reference>
<dbReference type="Gramene" id="TVU00893">
    <property type="protein sequence ID" value="TVU00893"/>
    <property type="gene ID" value="EJB05_53671"/>
</dbReference>
<dbReference type="PANTHER" id="PTHR30602:SF12">
    <property type="entry name" value="AMINO-ACID ACETYLTRANSFERASE NAGS1, CHLOROPLASTIC-RELATED"/>
    <property type="match status" value="1"/>
</dbReference>
<evidence type="ECO:0000256" key="8">
    <source>
        <dbReference type="ARBA" id="ARBA00048372"/>
    </source>
</evidence>
<dbReference type="Proteomes" id="UP000324897">
    <property type="component" value="Unassembled WGS sequence"/>
</dbReference>
<dbReference type="InterPro" id="IPR033719">
    <property type="entry name" value="NAGS_kin"/>
</dbReference>
<dbReference type="Pfam" id="PF00696">
    <property type="entry name" value="AA_kinase"/>
    <property type="match status" value="1"/>
</dbReference>
<keyword evidence="7" id="KW-0012">Acyltransferase</keyword>
<dbReference type="PANTHER" id="PTHR30602">
    <property type="entry name" value="AMINO-ACID ACETYLTRANSFERASE"/>
    <property type="match status" value="1"/>
</dbReference>
<evidence type="ECO:0000256" key="2">
    <source>
        <dbReference type="ARBA" id="ARBA00009145"/>
    </source>
</evidence>
<dbReference type="PROSITE" id="PS51186">
    <property type="entry name" value="GNAT"/>
    <property type="match status" value="1"/>
</dbReference>
<dbReference type="CDD" id="cd04237">
    <property type="entry name" value="AAK_NAGS-ABP"/>
    <property type="match status" value="1"/>
</dbReference>
<dbReference type="AlphaFoldDB" id="A0A5J9SPH3"/>
<dbReference type="Gene3D" id="3.40.1160.10">
    <property type="entry name" value="Acetylglutamate kinase-like"/>
    <property type="match status" value="1"/>
</dbReference>
<dbReference type="HAMAP" id="MF_01105">
    <property type="entry name" value="N_acetyl_glu_synth"/>
    <property type="match status" value="1"/>
</dbReference>
<dbReference type="InterPro" id="IPR036393">
    <property type="entry name" value="AceGlu_kinase-like_sf"/>
</dbReference>
<dbReference type="InterPro" id="IPR016181">
    <property type="entry name" value="Acyl_CoA_acyltransferase"/>
</dbReference>
<dbReference type="NCBIfam" id="TIGR01890">
    <property type="entry name" value="N-Ac-Glu-synth"/>
    <property type="match status" value="1"/>
</dbReference>
<comment type="pathway">
    <text evidence="1">Amino-acid biosynthesis; L-arginine biosynthesis; N(2)-acetyl-L-ornithine from L-glutamate: step 1/4.</text>
</comment>
<dbReference type="EC" id="2.3.1.1" evidence="3"/>
<dbReference type="InterPro" id="IPR001048">
    <property type="entry name" value="Asp/Glu/Uridylate_kinase"/>
</dbReference>
<dbReference type="GO" id="GO:0005737">
    <property type="term" value="C:cytoplasm"/>
    <property type="evidence" value="ECO:0007669"/>
    <property type="project" value="InterPro"/>
</dbReference>
<dbReference type="CDD" id="cd04301">
    <property type="entry name" value="NAT_SF"/>
    <property type="match status" value="1"/>
</dbReference>
<dbReference type="InterPro" id="IPR010167">
    <property type="entry name" value="NH2A_AcTrfase"/>
</dbReference>
<evidence type="ECO:0000313" key="11">
    <source>
        <dbReference type="Proteomes" id="UP000324897"/>
    </source>
</evidence>
<comment type="catalytic activity">
    <reaction evidence="8">
        <text>L-glutamate + acetyl-CoA = N-acetyl-L-glutamate + CoA + H(+)</text>
        <dbReference type="Rhea" id="RHEA:24292"/>
        <dbReference type="ChEBI" id="CHEBI:15378"/>
        <dbReference type="ChEBI" id="CHEBI:29985"/>
        <dbReference type="ChEBI" id="CHEBI:44337"/>
        <dbReference type="ChEBI" id="CHEBI:57287"/>
        <dbReference type="ChEBI" id="CHEBI:57288"/>
        <dbReference type="EC" id="2.3.1.1"/>
    </reaction>
</comment>
<proteinExistence type="inferred from homology"/>
<evidence type="ECO:0000256" key="6">
    <source>
        <dbReference type="ARBA" id="ARBA00022679"/>
    </source>
</evidence>
<feature type="non-terminal residue" evidence="10">
    <location>
        <position position="1"/>
    </location>
</feature>
<evidence type="ECO:0000313" key="10">
    <source>
        <dbReference type="EMBL" id="TVU00893.1"/>
    </source>
</evidence>